<evidence type="ECO:0000256" key="1">
    <source>
        <dbReference type="SAM" id="MobiDB-lite"/>
    </source>
</evidence>
<gene>
    <name evidence="2" type="ORF">SMD44_07251</name>
</gene>
<dbReference type="AlphaFoldDB" id="A0A1Z1WN02"/>
<reference evidence="2 3" key="1">
    <citation type="submission" date="2017-05" db="EMBL/GenBank/DDBJ databases">
        <title>Streptomyces alboflavus Genome sequencing and assembly.</title>
        <authorList>
            <person name="Wang Y."/>
            <person name="Du B."/>
            <person name="Ding Y."/>
            <person name="Liu H."/>
            <person name="Hou Q."/>
            <person name="Liu K."/>
            <person name="Wang C."/>
            <person name="Yao L."/>
        </authorList>
    </citation>
    <scope>NUCLEOTIDE SEQUENCE [LARGE SCALE GENOMIC DNA]</scope>
    <source>
        <strain evidence="2 3">MDJK44</strain>
    </source>
</reference>
<evidence type="ECO:0000313" key="3">
    <source>
        <dbReference type="Proteomes" id="UP000195880"/>
    </source>
</evidence>
<feature type="region of interest" description="Disordered" evidence="1">
    <location>
        <begin position="87"/>
        <end position="123"/>
    </location>
</feature>
<protein>
    <submittedName>
        <fullName evidence="2">Uncharacterized protein</fullName>
    </submittedName>
</protein>
<feature type="region of interest" description="Disordered" evidence="1">
    <location>
        <begin position="16"/>
        <end position="37"/>
    </location>
</feature>
<dbReference type="Proteomes" id="UP000195880">
    <property type="component" value="Chromosome"/>
</dbReference>
<feature type="compositionally biased region" description="Low complexity" evidence="1">
    <location>
        <begin position="87"/>
        <end position="118"/>
    </location>
</feature>
<keyword evidence="3" id="KW-1185">Reference proteome</keyword>
<sequence>MRAQLVLRERRVPTREHAVASTEESRIQNESYTVGPGWISPWSERTSSCERACRNRSVKWATGPGSPGCTPCPRSFADQNARLAAARSAAGVARSSARSPAPLYRSTGSRTSTSKTSSPAIRNGHANAALHNPATWSCARSAAFSLPSTARSWNGLRARYVAGSSEKSGLPYTP</sequence>
<dbReference type="EMBL" id="CP021748">
    <property type="protein sequence ID" value="ARX87769.1"/>
    <property type="molecule type" value="Genomic_DNA"/>
</dbReference>
<evidence type="ECO:0000313" key="2">
    <source>
        <dbReference type="EMBL" id="ARX87769.1"/>
    </source>
</evidence>
<dbReference type="KEGG" id="salf:SMD44_07251"/>
<name>A0A1Z1WN02_9ACTN</name>
<accession>A0A1Z1WN02</accession>
<organism evidence="2 3">
    <name type="scientific">Streptomyces alboflavus</name>
    <dbReference type="NCBI Taxonomy" id="67267"/>
    <lineage>
        <taxon>Bacteria</taxon>
        <taxon>Bacillati</taxon>
        <taxon>Actinomycetota</taxon>
        <taxon>Actinomycetes</taxon>
        <taxon>Kitasatosporales</taxon>
        <taxon>Streptomycetaceae</taxon>
        <taxon>Streptomyces</taxon>
    </lineage>
</organism>
<proteinExistence type="predicted"/>
<feature type="compositionally biased region" description="Basic and acidic residues" evidence="1">
    <location>
        <begin position="16"/>
        <end position="27"/>
    </location>
</feature>